<evidence type="ECO:0000313" key="6">
    <source>
        <dbReference type="Proteomes" id="UP000315700"/>
    </source>
</evidence>
<dbReference type="SMART" id="SM00877">
    <property type="entry name" value="BMC"/>
    <property type="match status" value="1"/>
</dbReference>
<dbReference type="InterPro" id="IPR020808">
    <property type="entry name" value="Bact_microcomp_CS"/>
</dbReference>
<keyword evidence="3" id="KW-1283">Bacterial microcompartment</keyword>
<proteinExistence type="inferred from homology"/>
<comment type="similarity">
    <text evidence="1">Belongs to the bacterial microcompartments protein family. CsoS1 subfamily.</text>
</comment>
<sequence length="94" mass="9575">MAERQALGMVECKGLIALIEASDAMLKAANVQMVGWEKIGSGLVTAFVTGDVAAVKAAVDAGASAASKLGEVVSVQVIPRPHEELGSILPKSKS</sequence>
<dbReference type="PROSITE" id="PS01139">
    <property type="entry name" value="BMC_1"/>
    <property type="match status" value="1"/>
</dbReference>
<dbReference type="Pfam" id="PF00936">
    <property type="entry name" value="BMC"/>
    <property type="match status" value="1"/>
</dbReference>
<dbReference type="CDD" id="cd07045">
    <property type="entry name" value="BMC_CcmK_like"/>
    <property type="match status" value="1"/>
</dbReference>
<dbReference type="InterPro" id="IPR037233">
    <property type="entry name" value="CcmK-like_sf"/>
</dbReference>
<dbReference type="Proteomes" id="UP000315700">
    <property type="component" value="Chromosome"/>
</dbReference>
<evidence type="ECO:0000313" key="5">
    <source>
        <dbReference type="EMBL" id="QDT55549.1"/>
    </source>
</evidence>
<dbReference type="AlphaFoldDB" id="A0A517SHE6"/>
<evidence type="ECO:0000256" key="3">
    <source>
        <dbReference type="ARBA" id="ARBA00024446"/>
    </source>
</evidence>
<evidence type="ECO:0000256" key="1">
    <source>
        <dbReference type="ARBA" id="ARBA00023780"/>
    </source>
</evidence>
<dbReference type="InterPro" id="IPR044872">
    <property type="entry name" value="CcmK/CsoS1_BMC"/>
</dbReference>
<dbReference type="RefSeq" id="WP_145031438.1">
    <property type="nucleotide sequence ID" value="NZ_CP036271.1"/>
</dbReference>
<feature type="domain" description="BMC" evidence="4">
    <location>
        <begin position="6"/>
        <end position="90"/>
    </location>
</feature>
<dbReference type="OrthoDB" id="9812608at2"/>
<accession>A0A517SHE6</accession>
<dbReference type="KEGG" id="ccos:Pan44_35930"/>
<dbReference type="PANTHER" id="PTHR33941:SF11">
    <property type="entry name" value="BACTERIAL MICROCOMPARTMENT SHELL PROTEIN PDUJ"/>
    <property type="match status" value="1"/>
</dbReference>
<dbReference type="FunCoup" id="A0A517SHE6">
    <property type="interactions" value="64"/>
</dbReference>
<dbReference type="InParanoid" id="A0A517SHE6"/>
<evidence type="ECO:0000256" key="2">
    <source>
        <dbReference type="ARBA" id="ARBA00024322"/>
    </source>
</evidence>
<gene>
    <name evidence="5" type="primary">pduA</name>
    <name evidence="5" type="ORF">Pan44_35930</name>
</gene>
<name>A0A517SHE6_9PLAN</name>
<reference evidence="5 6" key="1">
    <citation type="submission" date="2019-02" db="EMBL/GenBank/DDBJ databases">
        <title>Deep-cultivation of Planctomycetes and their phenomic and genomic characterization uncovers novel biology.</title>
        <authorList>
            <person name="Wiegand S."/>
            <person name="Jogler M."/>
            <person name="Boedeker C."/>
            <person name="Pinto D."/>
            <person name="Vollmers J."/>
            <person name="Rivas-Marin E."/>
            <person name="Kohn T."/>
            <person name="Peeters S.H."/>
            <person name="Heuer A."/>
            <person name="Rast P."/>
            <person name="Oberbeckmann S."/>
            <person name="Bunk B."/>
            <person name="Jeske O."/>
            <person name="Meyerdierks A."/>
            <person name="Storesund J.E."/>
            <person name="Kallscheuer N."/>
            <person name="Luecker S."/>
            <person name="Lage O.M."/>
            <person name="Pohl T."/>
            <person name="Merkel B.J."/>
            <person name="Hornburger P."/>
            <person name="Mueller R.-W."/>
            <person name="Bruemmer F."/>
            <person name="Labrenz M."/>
            <person name="Spormann A.M."/>
            <person name="Op den Camp H."/>
            <person name="Overmann J."/>
            <person name="Amann R."/>
            <person name="Jetten M.S.M."/>
            <person name="Mascher T."/>
            <person name="Medema M.H."/>
            <person name="Devos D.P."/>
            <person name="Kaster A.-K."/>
            <person name="Ovreas L."/>
            <person name="Rohde M."/>
            <person name="Galperin M.Y."/>
            <person name="Jogler C."/>
        </authorList>
    </citation>
    <scope>NUCLEOTIDE SEQUENCE [LARGE SCALE GENOMIC DNA]</scope>
    <source>
        <strain evidence="5 6">Pan44</strain>
    </source>
</reference>
<keyword evidence="6" id="KW-1185">Reference proteome</keyword>
<dbReference type="PANTHER" id="PTHR33941">
    <property type="entry name" value="PROPANEDIOL UTILIZATION PROTEIN PDUA"/>
    <property type="match status" value="1"/>
</dbReference>
<dbReference type="GO" id="GO:0031469">
    <property type="term" value="C:bacterial microcompartment"/>
    <property type="evidence" value="ECO:0007669"/>
    <property type="project" value="UniProtKB-SubCell"/>
</dbReference>
<dbReference type="InterPro" id="IPR050575">
    <property type="entry name" value="BMC_shell"/>
</dbReference>
<evidence type="ECO:0000259" key="4">
    <source>
        <dbReference type="PROSITE" id="PS51930"/>
    </source>
</evidence>
<dbReference type="PROSITE" id="PS51930">
    <property type="entry name" value="BMC_2"/>
    <property type="match status" value="1"/>
</dbReference>
<organism evidence="5 6">
    <name type="scientific">Caulifigura coniformis</name>
    <dbReference type="NCBI Taxonomy" id="2527983"/>
    <lineage>
        <taxon>Bacteria</taxon>
        <taxon>Pseudomonadati</taxon>
        <taxon>Planctomycetota</taxon>
        <taxon>Planctomycetia</taxon>
        <taxon>Planctomycetales</taxon>
        <taxon>Planctomycetaceae</taxon>
        <taxon>Caulifigura</taxon>
    </lineage>
</organism>
<dbReference type="EMBL" id="CP036271">
    <property type="protein sequence ID" value="QDT55549.1"/>
    <property type="molecule type" value="Genomic_DNA"/>
</dbReference>
<dbReference type="SUPFAM" id="SSF143414">
    <property type="entry name" value="CcmK-like"/>
    <property type="match status" value="1"/>
</dbReference>
<dbReference type="Gene3D" id="3.30.70.1710">
    <property type="match status" value="1"/>
</dbReference>
<comment type="subcellular location">
    <subcellularLocation>
        <location evidence="2">Bacterial microcompartment</location>
    </subcellularLocation>
</comment>
<dbReference type="InterPro" id="IPR000249">
    <property type="entry name" value="BMC_dom"/>
</dbReference>
<protein>
    <submittedName>
        <fullName evidence="5">Propanediol utilization protein PduA</fullName>
    </submittedName>
</protein>